<dbReference type="PANTHER" id="PTHR38406:SF1">
    <property type="entry name" value="TRANSCRIPTIONAL REPRESSOR OPI1"/>
    <property type="match status" value="1"/>
</dbReference>
<feature type="compositionally biased region" description="Basic and acidic residues" evidence="1">
    <location>
        <begin position="223"/>
        <end position="242"/>
    </location>
</feature>
<feature type="non-terminal residue" evidence="2">
    <location>
        <position position="1"/>
    </location>
</feature>
<dbReference type="GO" id="GO:0005783">
    <property type="term" value="C:endoplasmic reticulum"/>
    <property type="evidence" value="ECO:0007669"/>
    <property type="project" value="TreeGrafter"/>
</dbReference>
<feature type="region of interest" description="Disordered" evidence="1">
    <location>
        <begin position="65"/>
        <end position="122"/>
    </location>
</feature>
<dbReference type="OrthoDB" id="2441642at2759"/>
<feature type="compositionally biased region" description="Basic and acidic residues" evidence="1">
    <location>
        <begin position="623"/>
        <end position="636"/>
    </location>
</feature>
<name>A0A9P6EHA6_9AGAR</name>
<dbReference type="GO" id="GO:0006357">
    <property type="term" value="P:regulation of transcription by RNA polymerase II"/>
    <property type="evidence" value="ECO:0007669"/>
    <property type="project" value="TreeGrafter"/>
</dbReference>
<sequence length="863" mass="95974">MILQLREGQSIETEEEIDEDLPSAIAPSSTNNRSFSYFMTTVALLEVQDENERIAVKALGSMRSGTSGLRTLPPLSTPASPSSPTYQTVSPLPCSPTSPTSTTPTQPSVSSTSVPRPPTSGLVSRMSQLPIVESALWAYEQGKASSRVVKYGAEMMESSMKSMSRPIMDRLPVDQLDEYAGRQFDRLERYRGASISGPERPEFVSSLDRGRTRLTSKTFDGSAQEHEAWTQERDASMHREGSNSRSVGHVAPNVNRWIQATTPYISPSSPPPPLDSRSVTPVQKMDHRDGPRPEAERTRRQSALPDAGGIGAAFSEDNMKKIKYCLEWLQYATARIDAQILILRDFTSGLQPLPSESLSANRRPPISEEHMKRLSDVRRDIIGTIRQVVDIVSKYAGTSLPEPARDKVRSFILTLPQRWATKAGPAVTNPAPAVPAEWCPTDREKDRERDRDRDRGETVVAAGNGGGAAARRAGAQRRAAAQRERGSGTGGGPSTPPSRASSPSPASPRINRASVAPATSGLPSHQTAATAAQRILTLATESLDMMRNVTVVMKESLDKAEAWVDRIRRVGVQREPPVGESAGLPPIDDDRPHSSAPDQPRLPPLSLLTSTAPPMRHRYPQSNHDRRLERPTHDNADADGEDEEDTAHSPVYPSDYGTSSSTRWDRSNSSTNLTSVSSSSLPRSSRSHSSYPHHSSDPKGYSRQYSPESYTWSKSSSSRRHSPPPLLHPPQLPTHLPPMLPNFDGMPTRRMDVNQIIEQPHAGTRGIVKREEDIDERRDWEQERSQLPRYDQSQPHDSRNWETERERKERERQARLERDLMSREQFVNDYQSTRRDDYGRGTADEEDDGDESEEEGRRMDIEY</sequence>
<dbReference type="Pfam" id="PF08618">
    <property type="entry name" value="Opi1"/>
    <property type="match status" value="2"/>
</dbReference>
<dbReference type="GO" id="GO:0008654">
    <property type="term" value="P:phospholipid biosynthetic process"/>
    <property type="evidence" value="ECO:0007669"/>
    <property type="project" value="TreeGrafter"/>
</dbReference>
<evidence type="ECO:0000313" key="3">
    <source>
        <dbReference type="Proteomes" id="UP000807306"/>
    </source>
</evidence>
<organism evidence="2 3">
    <name type="scientific">Crepidotus variabilis</name>
    <dbReference type="NCBI Taxonomy" id="179855"/>
    <lineage>
        <taxon>Eukaryota</taxon>
        <taxon>Fungi</taxon>
        <taxon>Dikarya</taxon>
        <taxon>Basidiomycota</taxon>
        <taxon>Agaricomycotina</taxon>
        <taxon>Agaricomycetes</taxon>
        <taxon>Agaricomycetidae</taxon>
        <taxon>Agaricales</taxon>
        <taxon>Agaricineae</taxon>
        <taxon>Crepidotaceae</taxon>
        <taxon>Crepidotus</taxon>
    </lineage>
</organism>
<accession>A0A9P6EHA6</accession>
<protein>
    <submittedName>
        <fullName evidence="2">Transcription factor Opi1-domain-containing protein</fullName>
    </submittedName>
</protein>
<comment type="caution">
    <text evidence="2">The sequence shown here is derived from an EMBL/GenBank/DDBJ whole genome shotgun (WGS) entry which is preliminary data.</text>
</comment>
<feature type="compositionally biased region" description="Acidic residues" evidence="1">
    <location>
        <begin position="844"/>
        <end position="854"/>
    </location>
</feature>
<feature type="compositionally biased region" description="Low complexity" evidence="1">
    <location>
        <begin position="69"/>
        <end position="114"/>
    </location>
</feature>
<feature type="region of interest" description="Disordered" evidence="1">
    <location>
        <begin position="574"/>
        <end position="863"/>
    </location>
</feature>
<feature type="compositionally biased region" description="Low complexity" evidence="1">
    <location>
        <begin position="469"/>
        <end position="479"/>
    </location>
</feature>
<evidence type="ECO:0000313" key="2">
    <source>
        <dbReference type="EMBL" id="KAF9529628.1"/>
    </source>
</evidence>
<feature type="compositionally biased region" description="Low complexity" evidence="1">
    <location>
        <begin position="423"/>
        <end position="436"/>
    </location>
</feature>
<dbReference type="InterPro" id="IPR013927">
    <property type="entry name" value="TF_Opi1_Ccg-8"/>
</dbReference>
<dbReference type="GO" id="GO:0030968">
    <property type="term" value="P:endoplasmic reticulum unfolded protein response"/>
    <property type="evidence" value="ECO:0007669"/>
    <property type="project" value="TreeGrafter"/>
</dbReference>
<feature type="region of interest" description="Disordered" evidence="1">
    <location>
        <begin position="423"/>
        <end position="526"/>
    </location>
</feature>
<reference evidence="2" key="1">
    <citation type="submission" date="2020-11" db="EMBL/GenBank/DDBJ databases">
        <authorList>
            <consortium name="DOE Joint Genome Institute"/>
            <person name="Ahrendt S."/>
            <person name="Riley R."/>
            <person name="Andreopoulos W."/>
            <person name="Labutti K."/>
            <person name="Pangilinan J."/>
            <person name="Ruiz-Duenas F.J."/>
            <person name="Barrasa J.M."/>
            <person name="Sanchez-Garcia M."/>
            <person name="Camarero S."/>
            <person name="Miyauchi S."/>
            <person name="Serrano A."/>
            <person name="Linde D."/>
            <person name="Babiker R."/>
            <person name="Drula E."/>
            <person name="Ayuso-Fernandez I."/>
            <person name="Pacheco R."/>
            <person name="Padilla G."/>
            <person name="Ferreira P."/>
            <person name="Barriuso J."/>
            <person name="Kellner H."/>
            <person name="Castanera R."/>
            <person name="Alfaro M."/>
            <person name="Ramirez L."/>
            <person name="Pisabarro A.G."/>
            <person name="Kuo A."/>
            <person name="Tritt A."/>
            <person name="Lipzen A."/>
            <person name="He G."/>
            <person name="Yan M."/>
            <person name="Ng V."/>
            <person name="Cullen D."/>
            <person name="Martin F."/>
            <person name="Rosso M.-N."/>
            <person name="Henrissat B."/>
            <person name="Hibbett D."/>
            <person name="Martinez A.T."/>
            <person name="Grigoriev I.V."/>
        </authorList>
    </citation>
    <scope>NUCLEOTIDE SEQUENCE</scope>
    <source>
        <strain evidence="2">CBS 506.95</strain>
    </source>
</reference>
<keyword evidence="3" id="KW-1185">Reference proteome</keyword>
<feature type="compositionally biased region" description="Acidic residues" evidence="1">
    <location>
        <begin position="12"/>
        <end position="21"/>
    </location>
</feature>
<dbReference type="PANTHER" id="PTHR38406">
    <property type="entry name" value="TRANSCRIPTIONAL REPRESSOR OPI1"/>
    <property type="match status" value="1"/>
</dbReference>
<feature type="region of interest" description="Disordered" evidence="1">
    <location>
        <begin position="1"/>
        <end position="25"/>
    </location>
</feature>
<proteinExistence type="predicted"/>
<dbReference type="EMBL" id="MU157845">
    <property type="protein sequence ID" value="KAF9529628.1"/>
    <property type="molecule type" value="Genomic_DNA"/>
</dbReference>
<feature type="compositionally biased region" description="Basic and acidic residues" evidence="1">
    <location>
        <begin position="794"/>
        <end position="822"/>
    </location>
</feature>
<feature type="compositionally biased region" description="Basic and acidic residues" evidence="1">
    <location>
        <begin position="284"/>
        <end position="299"/>
    </location>
</feature>
<feature type="compositionally biased region" description="Low complexity" evidence="1">
    <location>
        <begin position="497"/>
        <end position="508"/>
    </location>
</feature>
<feature type="compositionally biased region" description="Low complexity" evidence="1">
    <location>
        <begin position="604"/>
        <end position="614"/>
    </location>
</feature>
<feature type="region of interest" description="Disordered" evidence="1">
    <location>
        <begin position="217"/>
        <end position="248"/>
    </location>
</feature>
<evidence type="ECO:0000256" key="1">
    <source>
        <dbReference type="SAM" id="MobiDB-lite"/>
    </source>
</evidence>
<dbReference type="Proteomes" id="UP000807306">
    <property type="component" value="Unassembled WGS sequence"/>
</dbReference>
<feature type="region of interest" description="Disordered" evidence="1">
    <location>
        <begin position="262"/>
        <end position="309"/>
    </location>
</feature>
<feature type="compositionally biased region" description="Pro residues" evidence="1">
    <location>
        <begin position="723"/>
        <end position="740"/>
    </location>
</feature>
<feature type="compositionally biased region" description="Basic and acidic residues" evidence="1">
    <location>
        <begin position="440"/>
        <end position="457"/>
    </location>
</feature>
<dbReference type="GO" id="GO:0005634">
    <property type="term" value="C:nucleus"/>
    <property type="evidence" value="ECO:0007669"/>
    <property type="project" value="TreeGrafter"/>
</dbReference>
<feature type="compositionally biased region" description="Basic and acidic residues" evidence="1">
    <location>
        <begin position="768"/>
        <end position="786"/>
    </location>
</feature>
<feature type="compositionally biased region" description="Low complexity" evidence="1">
    <location>
        <begin position="706"/>
        <end position="716"/>
    </location>
</feature>
<gene>
    <name evidence="2" type="ORF">CPB83DRAFT_812096</name>
</gene>
<feature type="compositionally biased region" description="Basic and acidic residues" evidence="1">
    <location>
        <begin position="832"/>
        <end position="843"/>
    </location>
</feature>
<dbReference type="AlphaFoldDB" id="A0A9P6EHA6"/>
<dbReference type="GO" id="GO:0003714">
    <property type="term" value="F:transcription corepressor activity"/>
    <property type="evidence" value="ECO:0007669"/>
    <property type="project" value="InterPro"/>
</dbReference>
<feature type="compositionally biased region" description="Low complexity" evidence="1">
    <location>
        <begin position="658"/>
        <end position="693"/>
    </location>
</feature>